<keyword evidence="3" id="KW-1185">Reference proteome</keyword>
<dbReference type="OrthoDB" id="8478556at2"/>
<gene>
    <name evidence="2" type="ORF">FZC36_01385</name>
</gene>
<proteinExistence type="predicted"/>
<name>A0A5C0UG56_9PROT</name>
<evidence type="ECO:0000313" key="2">
    <source>
        <dbReference type="EMBL" id="QEK39086.1"/>
    </source>
</evidence>
<feature type="transmembrane region" description="Helical" evidence="1">
    <location>
        <begin position="83"/>
        <end position="102"/>
    </location>
</feature>
<dbReference type="EMBL" id="CP043314">
    <property type="protein sequence ID" value="QEK39086.1"/>
    <property type="molecule type" value="Genomic_DNA"/>
</dbReference>
<keyword evidence="1" id="KW-0472">Membrane</keyword>
<protein>
    <submittedName>
        <fullName evidence="2">Uncharacterized protein</fullName>
    </submittedName>
</protein>
<dbReference type="AlphaFoldDB" id="A0A5C0UG56"/>
<reference evidence="2 3" key="1">
    <citation type="submission" date="2019-08" db="EMBL/GenBank/DDBJ databases">
        <title>Highly reduced genomes of protist endosymbionts show evolutionary convergence.</title>
        <authorList>
            <person name="George E."/>
            <person name="Husnik F."/>
            <person name="Tashyreva D."/>
            <person name="Prokopchuk G."/>
            <person name="Horak A."/>
            <person name="Kwong W.K."/>
            <person name="Lukes J."/>
            <person name="Keeling P.J."/>
        </authorList>
    </citation>
    <scope>NUCLEOTIDE SEQUENCE [LARGE SCALE GENOMIC DNA]</scope>
    <source>
        <strain evidence="2">1604HC</strain>
    </source>
</reference>
<keyword evidence="1" id="KW-0812">Transmembrane</keyword>
<dbReference type="Proteomes" id="UP000324924">
    <property type="component" value="Chromosome"/>
</dbReference>
<accession>A0A5C0UG56</accession>
<dbReference type="KEGG" id="nabu:FZC36_01385"/>
<organism evidence="2 3">
    <name type="scientific">Candidatus Nesciobacter abundans</name>
    <dbReference type="NCBI Taxonomy" id="2601668"/>
    <lineage>
        <taxon>Bacteria</taxon>
        <taxon>Pseudomonadati</taxon>
        <taxon>Pseudomonadota</taxon>
        <taxon>Alphaproteobacteria</taxon>
        <taxon>Holosporales</taxon>
        <taxon>Holosporaceae</taxon>
        <taxon>Candidatus Nesciobacter</taxon>
    </lineage>
</organism>
<dbReference type="RefSeq" id="WP_148972209.1">
    <property type="nucleotide sequence ID" value="NZ_CP043314.1"/>
</dbReference>
<feature type="transmembrane region" description="Helical" evidence="1">
    <location>
        <begin position="36"/>
        <end position="53"/>
    </location>
</feature>
<keyword evidence="1" id="KW-1133">Transmembrane helix</keyword>
<evidence type="ECO:0000313" key="3">
    <source>
        <dbReference type="Proteomes" id="UP000324924"/>
    </source>
</evidence>
<evidence type="ECO:0000256" key="1">
    <source>
        <dbReference type="SAM" id="Phobius"/>
    </source>
</evidence>
<sequence>MIKIVFRKFSLLKHLFISSISIFLQIKYAYSKNLGYLFAIHFWYFICFENVSNFKLKSDFFVEISKTAVFGVVAFFASKYFNVSVYFASYSVMYFYVSYLGYKRNSKLIPDVIIISEKIMHKWPVFAKYKIIGELILDSDNIENIKNTIKKAKPSIILWNCRAGNYFADFLGWSIKNNIYINYLRKDKPIPPSIEHCMEDFLVTNKIDITNKEKTTKKVVIFSHDIGLLTALYREFKKNNLECFVFLDAKSSIAFKIKLYRQFGKQVLNKSMIRKVGDFLFIDCSGIISFKEECRDIKLLEKIKERICLVSRNKGDFFFLSTKTYNSEDLIFNQLTLASENIVKFYNGKVIKTPYLANYSRKLCNYEKNSYINMDSGWITKKFLISSISNIVLHNHIKLIESEHFLTKKDMKSICNNLKKAWFMWSKPL</sequence>